<dbReference type="RefSeq" id="WP_091151901.1">
    <property type="nucleotide sequence ID" value="NZ_FNOT01000002.1"/>
</dbReference>
<sequence>MTATARRTALILLVVAGTTGATATAATAATDEPTTLHVEGTQTQVSADHYQSYGGLLGDLWILTFDPLYESDSLVVGTGTERFVGCVDEDLDGACGESEPSGELWLDFVEWVTFDPSTGALIESRCTHPITGGTDGFHGARGIVTMHAVPVDGDVEVTYEGTVVLDAVPTDAPAGPASAPGAFAADGPADGRGHC</sequence>
<proteinExistence type="predicted"/>
<evidence type="ECO:0000313" key="3">
    <source>
        <dbReference type="EMBL" id="SDX63596.1"/>
    </source>
</evidence>
<accession>A0A1H3DB58</accession>
<feature type="signal peptide" evidence="2">
    <location>
        <begin position="1"/>
        <end position="28"/>
    </location>
</feature>
<evidence type="ECO:0000313" key="4">
    <source>
        <dbReference type="Proteomes" id="UP000198921"/>
    </source>
</evidence>
<evidence type="ECO:0000256" key="1">
    <source>
        <dbReference type="SAM" id="MobiDB-lite"/>
    </source>
</evidence>
<keyword evidence="2" id="KW-0732">Signal</keyword>
<dbReference type="EMBL" id="FNOT01000002">
    <property type="protein sequence ID" value="SDX63596.1"/>
    <property type="molecule type" value="Genomic_DNA"/>
</dbReference>
<dbReference type="AlphaFoldDB" id="A0A1H3DB58"/>
<keyword evidence="4" id="KW-1185">Reference proteome</keyword>
<name>A0A1H3DB58_9ACTN</name>
<feature type="region of interest" description="Disordered" evidence="1">
    <location>
        <begin position="172"/>
        <end position="195"/>
    </location>
</feature>
<feature type="chain" id="PRO_5011730837" description="Allene oxide cyclase barrel-like domain-containing protein" evidence="2">
    <location>
        <begin position="29"/>
        <end position="195"/>
    </location>
</feature>
<evidence type="ECO:0000256" key="2">
    <source>
        <dbReference type="SAM" id="SignalP"/>
    </source>
</evidence>
<dbReference type="OrthoDB" id="5186154at2"/>
<organism evidence="3 4">
    <name type="scientific">Geodermatophilus africanus</name>
    <dbReference type="NCBI Taxonomy" id="1137993"/>
    <lineage>
        <taxon>Bacteria</taxon>
        <taxon>Bacillati</taxon>
        <taxon>Actinomycetota</taxon>
        <taxon>Actinomycetes</taxon>
        <taxon>Geodermatophilales</taxon>
        <taxon>Geodermatophilaceae</taxon>
        <taxon>Geodermatophilus</taxon>
    </lineage>
</organism>
<reference evidence="4" key="1">
    <citation type="submission" date="2016-10" db="EMBL/GenBank/DDBJ databases">
        <authorList>
            <person name="Varghese N."/>
            <person name="Submissions S."/>
        </authorList>
    </citation>
    <scope>NUCLEOTIDE SEQUENCE [LARGE SCALE GENOMIC DNA]</scope>
    <source>
        <strain evidence="4">DSM 45422</strain>
    </source>
</reference>
<dbReference type="STRING" id="1137993.SAMN05660209_00921"/>
<protein>
    <recommendedName>
        <fullName evidence="5">Allene oxide cyclase barrel-like domain-containing protein</fullName>
    </recommendedName>
</protein>
<evidence type="ECO:0008006" key="5">
    <source>
        <dbReference type="Google" id="ProtNLM"/>
    </source>
</evidence>
<feature type="compositionally biased region" description="Low complexity" evidence="1">
    <location>
        <begin position="172"/>
        <end position="188"/>
    </location>
</feature>
<dbReference type="Proteomes" id="UP000198921">
    <property type="component" value="Unassembled WGS sequence"/>
</dbReference>
<gene>
    <name evidence="3" type="ORF">SAMN05660209_00921</name>
</gene>